<keyword evidence="1" id="KW-0677">Repeat</keyword>
<dbReference type="PANTHER" id="PTHR46031:SF37">
    <property type="entry name" value="DRBM DOMAIN-CONTAINING PROTEIN"/>
    <property type="match status" value="1"/>
</dbReference>
<keyword evidence="7" id="KW-1185">Reference proteome</keyword>
<evidence type="ECO:0000313" key="7">
    <source>
        <dbReference type="Proteomes" id="UP001058974"/>
    </source>
</evidence>
<feature type="domain" description="DRBM" evidence="5">
    <location>
        <begin position="29"/>
        <end position="98"/>
    </location>
</feature>
<dbReference type="PANTHER" id="PTHR46031">
    <property type="match status" value="1"/>
</dbReference>
<evidence type="ECO:0000256" key="4">
    <source>
        <dbReference type="SAM" id="MobiDB-lite"/>
    </source>
</evidence>
<keyword evidence="2 3" id="KW-0694">RNA-binding</keyword>
<dbReference type="Gramene" id="PSAT_LOCUS10059_t1">
    <property type="protein sequence ID" value="CAL5189979.1"/>
    <property type="gene ID" value="PSAT_LOCUS10059"/>
</dbReference>
<dbReference type="InterPro" id="IPR014720">
    <property type="entry name" value="dsRBD_dom"/>
</dbReference>
<evidence type="ECO:0000256" key="2">
    <source>
        <dbReference type="ARBA" id="ARBA00022884"/>
    </source>
</evidence>
<dbReference type="AlphaFoldDB" id="A0A9D5B975"/>
<name>A0A9D5B975_PEA</name>
<proteinExistence type="predicted"/>
<reference evidence="6 7" key="1">
    <citation type="journal article" date="2022" name="Nat. Genet.">
        <title>Improved pea reference genome and pan-genome highlight genomic features and evolutionary characteristics.</title>
        <authorList>
            <person name="Yang T."/>
            <person name="Liu R."/>
            <person name="Luo Y."/>
            <person name="Hu S."/>
            <person name="Wang D."/>
            <person name="Wang C."/>
            <person name="Pandey M.K."/>
            <person name="Ge S."/>
            <person name="Xu Q."/>
            <person name="Li N."/>
            <person name="Li G."/>
            <person name="Huang Y."/>
            <person name="Saxena R.K."/>
            <person name="Ji Y."/>
            <person name="Li M."/>
            <person name="Yan X."/>
            <person name="He Y."/>
            <person name="Liu Y."/>
            <person name="Wang X."/>
            <person name="Xiang C."/>
            <person name="Varshney R.K."/>
            <person name="Ding H."/>
            <person name="Gao S."/>
            <person name="Zong X."/>
        </authorList>
    </citation>
    <scope>NUCLEOTIDE SEQUENCE [LARGE SCALE GENOMIC DNA]</scope>
    <source>
        <strain evidence="6 7">cv. Zhongwan 6</strain>
    </source>
</reference>
<dbReference type="GO" id="GO:0003723">
    <property type="term" value="F:RNA binding"/>
    <property type="evidence" value="ECO:0007669"/>
    <property type="project" value="UniProtKB-UniRule"/>
</dbReference>
<dbReference type="OrthoDB" id="5988181at2759"/>
<evidence type="ECO:0000256" key="1">
    <source>
        <dbReference type="ARBA" id="ARBA00022737"/>
    </source>
</evidence>
<feature type="compositionally biased region" description="Pro residues" evidence="4">
    <location>
        <begin position="1"/>
        <end position="10"/>
    </location>
</feature>
<protein>
    <recommendedName>
        <fullName evidence="5">DRBM domain-containing protein</fullName>
    </recommendedName>
</protein>
<gene>
    <name evidence="6" type="ORF">KIW84_021359</name>
</gene>
<dbReference type="SUPFAM" id="SSF54768">
    <property type="entry name" value="dsRNA-binding domain-like"/>
    <property type="match status" value="2"/>
</dbReference>
<evidence type="ECO:0000256" key="3">
    <source>
        <dbReference type="PROSITE-ProRule" id="PRU00266"/>
    </source>
</evidence>
<evidence type="ECO:0000259" key="5">
    <source>
        <dbReference type="PROSITE" id="PS50137"/>
    </source>
</evidence>
<dbReference type="Gene3D" id="3.30.160.20">
    <property type="match status" value="2"/>
</dbReference>
<feature type="region of interest" description="Disordered" evidence="4">
    <location>
        <begin position="1"/>
        <end position="21"/>
    </location>
</feature>
<sequence length="399" mass="43366">MASLSSPPPNSASLSDEHGLPPQLIPTPNYKNLLIQFTQRANIALPEYRTQNEGASHAPEFRCSVLADGLVFTLPNTFFHIRAAEQEVSRVALVYLVKKIKDEGRSIISKSVTFCKGVLNEYAKKLNVKPPTYNTVEYKKVIPYFVCTMDFNCTSYIGEAARRKKDAEDLAARAAILSILDNSDSGIMLGQMIKAKAMLFNSVQLKTLLPTCDNVIVSVEKTALSCELVQGLKDENKGIADPADNDNTNKIETARSEPGLVVSTHQRPEMPMPEPAPEAAKSPNGSQQPEMPIPKPAPEAAKSPNGSQQPEMPIPKPAPEAAKSPNGSLQREMPIPEPAPEAAKSPNGSQQPDSALPIDNAVSARKRRRNNYRANKKARMQAELKALSSGEVHPLSVAQ</sequence>
<dbReference type="Gramene" id="Psat02G0135900-T1">
    <property type="protein sequence ID" value="KAI5434496.1"/>
    <property type="gene ID" value="KIW84_021359"/>
</dbReference>
<evidence type="ECO:0000313" key="6">
    <source>
        <dbReference type="EMBL" id="KAI5434496.1"/>
    </source>
</evidence>
<dbReference type="Proteomes" id="UP001058974">
    <property type="component" value="Chromosome 2"/>
</dbReference>
<dbReference type="EMBL" id="JAMSHJ010000002">
    <property type="protein sequence ID" value="KAI5434496.1"/>
    <property type="molecule type" value="Genomic_DNA"/>
</dbReference>
<organism evidence="6 7">
    <name type="scientific">Pisum sativum</name>
    <name type="common">Garden pea</name>
    <name type="synonym">Lathyrus oleraceus</name>
    <dbReference type="NCBI Taxonomy" id="3888"/>
    <lineage>
        <taxon>Eukaryota</taxon>
        <taxon>Viridiplantae</taxon>
        <taxon>Streptophyta</taxon>
        <taxon>Embryophyta</taxon>
        <taxon>Tracheophyta</taxon>
        <taxon>Spermatophyta</taxon>
        <taxon>Magnoliopsida</taxon>
        <taxon>eudicotyledons</taxon>
        <taxon>Gunneridae</taxon>
        <taxon>Pentapetalae</taxon>
        <taxon>rosids</taxon>
        <taxon>fabids</taxon>
        <taxon>Fabales</taxon>
        <taxon>Fabaceae</taxon>
        <taxon>Papilionoideae</taxon>
        <taxon>50 kb inversion clade</taxon>
        <taxon>NPAAA clade</taxon>
        <taxon>Hologalegina</taxon>
        <taxon>IRL clade</taxon>
        <taxon>Fabeae</taxon>
        <taxon>Lathyrus</taxon>
    </lineage>
</organism>
<feature type="compositionally biased region" description="Basic residues" evidence="4">
    <location>
        <begin position="364"/>
        <end position="379"/>
    </location>
</feature>
<dbReference type="Pfam" id="PF00035">
    <property type="entry name" value="dsrm"/>
    <property type="match status" value="1"/>
</dbReference>
<comment type="caution">
    <text evidence="6">The sequence shown here is derived from an EMBL/GenBank/DDBJ whole genome shotgun (WGS) entry which is preliminary data.</text>
</comment>
<feature type="region of interest" description="Disordered" evidence="4">
    <location>
        <begin position="236"/>
        <end position="399"/>
    </location>
</feature>
<dbReference type="PROSITE" id="PS50137">
    <property type="entry name" value="DS_RBD"/>
    <property type="match status" value="1"/>
</dbReference>
<dbReference type="SMART" id="SM00358">
    <property type="entry name" value="DSRM"/>
    <property type="match status" value="2"/>
</dbReference>
<accession>A0A9D5B975</accession>